<evidence type="ECO:0000259" key="1">
    <source>
        <dbReference type="SMART" id="SM00834"/>
    </source>
</evidence>
<comment type="caution">
    <text evidence="2">The sequence shown here is derived from an EMBL/GenBank/DDBJ whole genome shotgun (WGS) entry which is preliminary data.</text>
</comment>
<accession>A0A7C4NTH6</accession>
<dbReference type="SMART" id="SM00834">
    <property type="entry name" value="CxxC_CXXC_SSSS"/>
    <property type="match status" value="1"/>
</dbReference>
<name>A0A7C4NTH6_9BACT</name>
<proteinExistence type="predicted"/>
<dbReference type="AlphaFoldDB" id="A0A7C4NTH6"/>
<organism evidence="2">
    <name type="scientific">Thermodesulfobacterium geofontis</name>
    <dbReference type="NCBI Taxonomy" id="1295609"/>
    <lineage>
        <taxon>Bacteria</taxon>
        <taxon>Pseudomonadati</taxon>
        <taxon>Thermodesulfobacteriota</taxon>
        <taxon>Thermodesulfobacteria</taxon>
        <taxon>Thermodesulfobacteriales</taxon>
        <taxon>Thermodesulfobacteriaceae</taxon>
        <taxon>Thermodesulfobacterium</taxon>
    </lineage>
</organism>
<evidence type="ECO:0000313" key="2">
    <source>
        <dbReference type="EMBL" id="HGQ85677.1"/>
    </source>
</evidence>
<dbReference type="EMBL" id="DSZN01000083">
    <property type="protein sequence ID" value="HGQ85677.1"/>
    <property type="molecule type" value="Genomic_DNA"/>
</dbReference>
<reference evidence="2" key="1">
    <citation type="journal article" date="2020" name="mSystems">
        <title>Genome- and Community-Level Interaction Insights into Carbon Utilization and Element Cycling Functions of Hydrothermarchaeota in Hydrothermal Sediment.</title>
        <authorList>
            <person name="Zhou Z."/>
            <person name="Liu Y."/>
            <person name="Xu W."/>
            <person name="Pan J."/>
            <person name="Luo Z.H."/>
            <person name="Li M."/>
        </authorList>
    </citation>
    <scope>NUCLEOTIDE SEQUENCE [LARGE SCALE GENOMIC DNA]</scope>
    <source>
        <strain evidence="2">SpSt-6</strain>
    </source>
</reference>
<gene>
    <name evidence="2" type="ORF">ENT66_04935</name>
</gene>
<dbReference type="Pfam" id="PF09723">
    <property type="entry name" value="Zn_ribbon_8"/>
    <property type="match status" value="1"/>
</dbReference>
<dbReference type="Gene3D" id="2.20.28.30">
    <property type="entry name" value="RNA polymerase ii, chain L"/>
    <property type="match status" value="1"/>
</dbReference>
<sequence length="66" mass="7553">MPIYEFSCLDCGKVFEKLVLKNEEIQKLRCPYCNSKNIKKLISNFYSNKDSSLKNSSCSGGGFRFT</sequence>
<feature type="domain" description="Putative regulatory protein FmdB zinc ribbon" evidence="1">
    <location>
        <begin position="1"/>
        <end position="43"/>
    </location>
</feature>
<protein>
    <submittedName>
        <fullName evidence="2">Zinc ribbon domain-containing protein</fullName>
    </submittedName>
</protein>
<dbReference type="InterPro" id="IPR013429">
    <property type="entry name" value="Regulatory_FmdB_Zinc_ribbon"/>
</dbReference>
<dbReference type="NCBIfam" id="TIGR02605">
    <property type="entry name" value="CxxC_CxxC_SSSS"/>
    <property type="match status" value="1"/>
</dbReference>